<gene>
    <name evidence="2" type="ORF">GCM10010439_04400</name>
</gene>
<keyword evidence="3" id="KW-1185">Reference proteome</keyword>
<feature type="transmembrane region" description="Helical" evidence="1">
    <location>
        <begin position="16"/>
        <end position="33"/>
    </location>
</feature>
<dbReference type="InterPro" id="IPR045713">
    <property type="entry name" value="DUF6069"/>
</dbReference>
<keyword evidence="1" id="KW-0812">Transmembrane</keyword>
<proteinExistence type="predicted"/>
<feature type="transmembrane region" description="Helical" evidence="1">
    <location>
        <begin position="53"/>
        <end position="76"/>
    </location>
</feature>
<evidence type="ECO:0000313" key="3">
    <source>
        <dbReference type="Proteomes" id="UP001501842"/>
    </source>
</evidence>
<feature type="transmembrane region" description="Helical" evidence="1">
    <location>
        <begin position="113"/>
        <end position="131"/>
    </location>
</feature>
<keyword evidence="1" id="KW-1133">Transmembrane helix</keyword>
<evidence type="ECO:0000313" key="2">
    <source>
        <dbReference type="EMBL" id="GAA2719252.1"/>
    </source>
</evidence>
<comment type="caution">
    <text evidence="2">The sequence shown here is derived from an EMBL/GenBank/DDBJ whole genome shotgun (WGS) entry which is preliminary data.</text>
</comment>
<evidence type="ECO:0008006" key="4">
    <source>
        <dbReference type="Google" id="ProtNLM"/>
    </source>
</evidence>
<keyword evidence="1" id="KW-0472">Membrane</keyword>
<accession>A0ABN3TVA3</accession>
<dbReference type="RefSeq" id="WP_344448370.1">
    <property type="nucleotide sequence ID" value="NZ_BAAATZ010000002.1"/>
</dbReference>
<protein>
    <recommendedName>
        <fullName evidence="4">SPW repeat-containing protein</fullName>
    </recommendedName>
</protein>
<evidence type="ECO:0000256" key="1">
    <source>
        <dbReference type="SAM" id="Phobius"/>
    </source>
</evidence>
<sequence length="138" mass="14515">MTDTPRTAGSRRRDRALAVAGAVAAAVVVWAVGDPLLGNDLIVEQPDREPMDLGFAAFAIFSLVSSLLGWALLAVLEKTTSRAALIWTVVALIVLVLSFLPLTGVEATGGSKAVLAVAHLAVGGVLIPAFWRTRKENR</sequence>
<dbReference type="EMBL" id="BAAATZ010000002">
    <property type="protein sequence ID" value="GAA2719252.1"/>
    <property type="molecule type" value="Genomic_DNA"/>
</dbReference>
<feature type="transmembrane region" description="Helical" evidence="1">
    <location>
        <begin position="83"/>
        <end position="101"/>
    </location>
</feature>
<name>A0ABN3TVA3_9ACTN</name>
<dbReference type="Proteomes" id="UP001501842">
    <property type="component" value="Unassembled WGS sequence"/>
</dbReference>
<reference evidence="2 3" key="1">
    <citation type="journal article" date="2019" name="Int. J. Syst. Evol. Microbiol.">
        <title>The Global Catalogue of Microorganisms (GCM) 10K type strain sequencing project: providing services to taxonomists for standard genome sequencing and annotation.</title>
        <authorList>
            <consortium name="The Broad Institute Genomics Platform"/>
            <consortium name="The Broad Institute Genome Sequencing Center for Infectious Disease"/>
            <person name="Wu L."/>
            <person name="Ma J."/>
        </authorList>
    </citation>
    <scope>NUCLEOTIDE SEQUENCE [LARGE SCALE GENOMIC DNA]</scope>
    <source>
        <strain evidence="2 3">JCM 8201</strain>
    </source>
</reference>
<dbReference type="Pfam" id="PF19545">
    <property type="entry name" value="DUF6069"/>
    <property type="match status" value="1"/>
</dbReference>
<organism evidence="2 3">
    <name type="scientific">Actinocorallia aurantiaca</name>
    <dbReference type="NCBI Taxonomy" id="46204"/>
    <lineage>
        <taxon>Bacteria</taxon>
        <taxon>Bacillati</taxon>
        <taxon>Actinomycetota</taxon>
        <taxon>Actinomycetes</taxon>
        <taxon>Streptosporangiales</taxon>
        <taxon>Thermomonosporaceae</taxon>
        <taxon>Actinocorallia</taxon>
    </lineage>
</organism>